<proteinExistence type="inferred from homology"/>
<dbReference type="AlphaFoldDB" id="E6PFS8"/>
<dbReference type="EC" id="2.1.1.61" evidence="10"/>
<dbReference type="CDD" id="cd01998">
    <property type="entry name" value="MnmA_TRMU-like"/>
    <property type="match status" value="1"/>
</dbReference>
<feature type="domain" description="tRNA-specific 2-thiouridylase MnmA-like C-terminal" evidence="8">
    <location>
        <begin position="276"/>
        <end position="353"/>
    </location>
</feature>
<keyword evidence="10" id="KW-0489">Methyltransferase</keyword>
<dbReference type="InterPro" id="IPR014729">
    <property type="entry name" value="Rossmann-like_a/b/a_fold"/>
</dbReference>
<name>E6PFS8_9ZZZZ</name>
<dbReference type="InterPro" id="IPR023382">
    <property type="entry name" value="MnmA-like_central_sf"/>
</dbReference>
<evidence type="ECO:0000259" key="9">
    <source>
        <dbReference type="Pfam" id="PF20259"/>
    </source>
</evidence>
<protein>
    <submittedName>
        <fullName evidence="10">Putative tRNA (5-methylaminomethyl-2-thiouridylate)-methyltransferase 2</fullName>
        <ecNumber evidence="10">2.1.1.61</ecNumber>
    </submittedName>
</protein>
<dbReference type="GO" id="GO:0016783">
    <property type="term" value="F:sulfurtransferase activity"/>
    <property type="evidence" value="ECO:0007669"/>
    <property type="project" value="InterPro"/>
</dbReference>
<evidence type="ECO:0000256" key="4">
    <source>
        <dbReference type="ARBA" id="ARBA00022741"/>
    </source>
</evidence>
<gene>
    <name evidence="10" type="primary">trmU</name>
    <name evidence="10" type="ORF">CARN1_1332</name>
</gene>
<dbReference type="PANTHER" id="PTHR11933:SF5">
    <property type="entry name" value="MITOCHONDRIAL TRNA-SPECIFIC 2-THIOURIDYLASE 1"/>
    <property type="match status" value="1"/>
</dbReference>
<dbReference type="Gene3D" id="3.40.50.620">
    <property type="entry name" value="HUPs"/>
    <property type="match status" value="1"/>
</dbReference>
<dbReference type="GO" id="GO:0032259">
    <property type="term" value="P:methylation"/>
    <property type="evidence" value="ECO:0007669"/>
    <property type="project" value="UniProtKB-KW"/>
</dbReference>
<keyword evidence="5" id="KW-0067">ATP-binding</keyword>
<organism evidence="10">
    <name type="scientific">mine drainage metagenome</name>
    <dbReference type="NCBI Taxonomy" id="410659"/>
    <lineage>
        <taxon>unclassified sequences</taxon>
        <taxon>metagenomes</taxon>
        <taxon>ecological metagenomes</taxon>
    </lineage>
</organism>
<feature type="domain" description="tRNA-specific 2-thiouridylase MnmA-like central" evidence="9">
    <location>
        <begin position="216"/>
        <end position="269"/>
    </location>
</feature>
<dbReference type="NCBIfam" id="NF001138">
    <property type="entry name" value="PRK00143.1"/>
    <property type="match status" value="1"/>
</dbReference>
<evidence type="ECO:0000313" key="10">
    <source>
        <dbReference type="EMBL" id="CBH75315.1"/>
    </source>
</evidence>
<evidence type="ECO:0000256" key="3">
    <source>
        <dbReference type="ARBA" id="ARBA00022694"/>
    </source>
</evidence>
<keyword evidence="1" id="KW-0820">tRNA-binding</keyword>
<dbReference type="SUPFAM" id="SSF52402">
    <property type="entry name" value="Adenine nucleotide alpha hydrolases-like"/>
    <property type="match status" value="1"/>
</dbReference>
<dbReference type="EMBL" id="CABL01000008">
    <property type="protein sequence ID" value="CBH75315.1"/>
    <property type="molecule type" value="Genomic_DNA"/>
</dbReference>
<keyword evidence="7" id="KW-1015">Disulfide bond</keyword>
<comment type="caution">
    <text evidence="10">The sequence shown here is derived from an EMBL/GenBank/DDBJ whole genome shotgun (WGS) entry which is preliminary data.</text>
</comment>
<dbReference type="InterPro" id="IPR004506">
    <property type="entry name" value="MnmA-like"/>
</dbReference>
<dbReference type="PANTHER" id="PTHR11933">
    <property type="entry name" value="TRNA 5-METHYLAMINOMETHYL-2-THIOURIDYLATE -METHYLTRANSFERASE"/>
    <property type="match status" value="1"/>
</dbReference>
<dbReference type="InterPro" id="IPR046885">
    <property type="entry name" value="MnmA-like_C"/>
</dbReference>
<sequence>MAKTRVIAAMSGGVDSAVAAALLAEQGYEVIGVTMRMYEATQPAHAKSCCGIDDFDDARRSAAILGIPHYVLDFEEAFRRTVIERFADEYARGRTPNPCVSCNNHVKLGTLRNYADRMDARYVATGHYARIEHRDDGPHLFRNPSAKDQAYALAQLTRDQLDRLLLPLGRLDKAQTREHARRFGLPIHNKPESQDICFVEGGDYRDILARVRPGLQRAGELVGTDGALLGTHEGVANFTVGQRAPLGGSSEPKYVIRLDAESNTVVVGRGEDLLADGLHADEVNLIRNEGFDAGREVDAMIRYRSTPARAIARRELDGSLTLHFAAPQRAIAPGQLVALFAPEGEEVLGAATIREAILS</sequence>
<dbReference type="GO" id="GO:0002143">
    <property type="term" value="P:tRNA wobble position uridine thiolation"/>
    <property type="evidence" value="ECO:0007669"/>
    <property type="project" value="TreeGrafter"/>
</dbReference>
<dbReference type="Pfam" id="PF03054">
    <property type="entry name" value="tRNA_Me_trans"/>
    <property type="match status" value="1"/>
</dbReference>
<keyword evidence="4" id="KW-0547">Nucleotide-binding</keyword>
<dbReference type="Pfam" id="PF20258">
    <property type="entry name" value="tRNA_Me_trans_C"/>
    <property type="match status" value="1"/>
</dbReference>
<evidence type="ECO:0000256" key="1">
    <source>
        <dbReference type="ARBA" id="ARBA00022555"/>
    </source>
</evidence>
<evidence type="ECO:0000256" key="5">
    <source>
        <dbReference type="ARBA" id="ARBA00022840"/>
    </source>
</evidence>
<dbReference type="GO" id="GO:0004808">
    <property type="term" value="F:tRNA (5-methylaminomethyl-2-thiouridylate)(34)-methyltransferase activity"/>
    <property type="evidence" value="ECO:0007669"/>
    <property type="project" value="UniProtKB-EC"/>
</dbReference>
<keyword evidence="6" id="KW-0694">RNA-binding</keyword>
<evidence type="ECO:0000256" key="6">
    <source>
        <dbReference type="ARBA" id="ARBA00022884"/>
    </source>
</evidence>
<dbReference type="InterPro" id="IPR046884">
    <property type="entry name" value="MnmA-like_central"/>
</dbReference>
<keyword evidence="2 10" id="KW-0808">Transferase</keyword>
<dbReference type="HAMAP" id="MF_00144">
    <property type="entry name" value="tRNA_thiouridyl_MnmA"/>
    <property type="match status" value="1"/>
</dbReference>
<evidence type="ECO:0000256" key="7">
    <source>
        <dbReference type="ARBA" id="ARBA00023157"/>
    </source>
</evidence>
<dbReference type="Pfam" id="PF20259">
    <property type="entry name" value="tRNA_Me_trans_M"/>
    <property type="match status" value="1"/>
</dbReference>
<dbReference type="GO" id="GO:0000049">
    <property type="term" value="F:tRNA binding"/>
    <property type="evidence" value="ECO:0007669"/>
    <property type="project" value="UniProtKB-KW"/>
</dbReference>
<keyword evidence="3" id="KW-0819">tRNA processing</keyword>
<accession>E6PFS8</accession>
<dbReference type="Gene3D" id="2.30.30.280">
    <property type="entry name" value="Adenine nucleotide alpha hydrolases-like domains"/>
    <property type="match status" value="1"/>
</dbReference>
<dbReference type="Gene3D" id="2.40.30.10">
    <property type="entry name" value="Translation factors"/>
    <property type="match status" value="1"/>
</dbReference>
<dbReference type="GO" id="GO:0005524">
    <property type="term" value="F:ATP binding"/>
    <property type="evidence" value="ECO:0007669"/>
    <property type="project" value="UniProtKB-KW"/>
</dbReference>
<evidence type="ECO:0000256" key="2">
    <source>
        <dbReference type="ARBA" id="ARBA00022679"/>
    </source>
</evidence>
<dbReference type="NCBIfam" id="TIGR00420">
    <property type="entry name" value="trmU"/>
    <property type="match status" value="1"/>
</dbReference>
<reference evidence="10" key="1">
    <citation type="submission" date="2009-10" db="EMBL/GenBank/DDBJ databases">
        <title>Diversity of trophic interactions inside an arsenic-rich microbial ecosystem.</title>
        <authorList>
            <person name="Bertin P.N."/>
            <person name="Heinrich-Salmeron A."/>
            <person name="Pelletier E."/>
            <person name="Goulhen-Chollet F."/>
            <person name="Arsene-Ploetze F."/>
            <person name="Gallien S."/>
            <person name="Calteau A."/>
            <person name="Vallenet D."/>
            <person name="Casiot C."/>
            <person name="Chane-Woon-Ming B."/>
            <person name="Giloteaux L."/>
            <person name="Barakat M."/>
            <person name="Bonnefoy V."/>
            <person name="Bruneel O."/>
            <person name="Chandler M."/>
            <person name="Cleiss J."/>
            <person name="Duran R."/>
            <person name="Elbaz-Poulichet F."/>
            <person name="Fonknechten N."/>
            <person name="Lauga B."/>
            <person name="Mornico D."/>
            <person name="Ortet P."/>
            <person name="Schaeffer C."/>
            <person name="Siguier P."/>
            <person name="Alexander Thil Smith A."/>
            <person name="Van Dorsselaer A."/>
            <person name="Weissenbach J."/>
            <person name="Medigue C."/>
            <person name="Le Paslier D."/>
        </authorList>
    </citation>
    <scope>NUCLEOTIDE SEQUENCE</scope>
</reference>
<dbReference type="FunFam" id="3.40.50.620:FF:000115">
    <property type="entry name" value="tRNA-specific 2-thiouridylase MnmA"/>
    <property type="match status" value="1"/>
</dbReference>
<evidence type="ECO:0000259" key="8">
    <source>
        <dbReference type="Pfam" id="PF20258"/>
    </source>
</evidence>